<feature type="compositionally biased region" description="Polar residues" evidence="9">
    <location>
        <begin position="488"/>
        <end position="498"/>
    </location>
</feature>
<feature type="region of interest" description="Disordered" evidence="9">
    <location>
        <begin position="472"/>
        <end position="532"/>
    </location>
</feature>
<keyword evidence="13" id="KW-1185">Reference proteome</keyword>
<dbReference type="GO" id="GO:0046872">
    <property type="term" value="F:metal ion binding"/>
    <property type="evidence" value="ECO:0007669"/>
    <property type="project" value="UniProtKB-KW"/>
</dbReference>
<keyword evidence="1 4" id="KW-0547">Nucleotide-binding</keyword>
<dbReference type="Gene3D" id="3.10.290.20">
    <property type="entry name" value="Ubiquitin-like 2 activating enzyme e1b. Chain: B, domain 3"/>
    <property type="match status" value="1"/>
</dbReference>
<dbReference type="AlphaFoldDB" id="A0A2T9ZEC6"/>
<evidence type="ECO:0000256" key="8">
    <source>
        <dbReference type="PROSITE-ProRule" id="PRU10132"/>
    </source>
</evidence>
<dbReference type="UniPathway" id="UPA00886"/>
<dbReference type="InterPro" id="IPR035985">
    <property type="entry name" value="Ubiquitin-activating_enz"/>
</dbReference>
<comment type="caution">
    <text evidence="12">The sequence shown here is derived from an EMBL/GenBank/DDBJ whole genome shotgun (WGS) entry which is preliminary data.</text>
</comment>
<feature type="binding site" evidence="7">
    <location>
        <position position="157"/>
    </location>
    <ligand>
        <name>Zn(2+)</name>
        <dbReference type="ChEBI" id="CHEBI:29105"/>
    </ligand>
</feature>
<dbReference type="GO" id="GO:0031510">
    <property type="term" value="C:SUMO activating enzyme complex"/>
    <property type="evidence" value="ECO:0007669"/>
    <property type="project" value="UniProtKB-UniRule"/>
</dbReference>
<feature type="domain" description="THIF-type NAD/FAD binding fold" evidence="10">
    <location>
        <begin position="10"/>
        <end position="360"/>
    </location>
</feature>
<evidence type="ECO:0000256" key="4">
    <source>
        <dbReference type="PIRNR" id="PIRNR039133"/>
    </source>
</evidence>
<name>A0A2T9ZEC6_9FUNG</name>
<evidence type="ECO:0000259" key="11">
    <source>
        <dbReference type="Pfam" id="PF14732"/>
    </source>
</evidence>
<dbReference type="Pfam" id="PF00899">
    <property type="entry name" value="ThiF"/>
    <property type="match status" value="1"/>
</dbReference>
<gene>
    <name evidence="12" type="ORF">BB560_002565</name>
</gene>
<dbReference type="Proteomes" id="UP000245609">
    <property type="component" value="Unassembled WGS sequence"/>
</dbReference>
<sequence length="532" mass="58983">MLTQPDKLPLLKSSKVLLVGSGGVGCEVLKNLAFSGFLDITLIDLDTIELSNLNRQFLFRNKHIGMPKATVAANSILQMNPNISVTPIVDNIKNPKLSINWFSSFQIVINALDNLDARRHVNLMCQAANIPLIETGTAGYSGQTTVILRNLTECFECQPKPLEQKTFPVCTIRNTPSSLIHCVVWAKNYLFSKMFTRDTSKISDLDTDKDPDVEANLSKESEVLKNILYSIQEKDFPKNLFDYIFGTHISILLELKDMWIIEFDKDDIDALEFVSSTANIRAFIFGIKPDSIFQIKAMAGNIIPSVATTNAIIAGIAVTQAIKVLLGNISDCKTVYYAYGGNRPQLLYKESLLHPNPNCPICQAQYLSISSNYSKSTLQDLIKQISDCKSYFPTDFEYSLLENDRILYDPDFDDNLPSTLESLGITSGSILTLLPEDESTNPTILIAIQEKNQTEKSAITIEKCGSESTLYGANQVPKKRKLEPKENGYSQEPNTGSKNAGKALKKSGTDSLPSTTEIIDLESTESDKVLIE</sequence>
<feature type="binding site" evidence="6">
    <location>
        <position position="68"/>
    </location>
    <ligand>
        <name>ATP</name>
        <dbReference type="ChEBI" id="CHEBI:30616"/>
    </ligand>
</feature>
<evidence type="ECO:0000313" key="12">
    <source>
        <dbReference type="EMBL" id="PVV02964.1"/>
    </source>
</evidence>
<feature type="domain" description="Ubiquitin/SUMO-activating enzyme ubiquitin-like" evidence="11">
    <location>
        <begin position="372"/>
        <end position="453"/>
    </location>
</feature>
<organism evidence="12 13">
    <name type="scientific">Smittium megazygosporum</name>
    <dbReference type="NCBI Taxonomy" id="133381"/>
    <lineage>
        <taxon>Eukaryota</taxon>
        <taxon>Fungi</taxon>
        <taxon>Fungi incertae sedis</taxon>
        <taxon>Zoopagomycota</taxon>
        <taxon>Kickxellomycotina</taxon>
        <taxon>Harpellomycetes</taxon>
        <taxon>Harpellales</taxon>
        <taxon>Legeriomycetaceae</taxon>
        <taxon>Smittium</taxon>
    </lineage>
</organism>
<dbReference type="PANTHER" id="PTHR10953:SF5">
    <property type="entry name" value="SUMO-ACTIVATING ENZYME SUBUNIT 2"/>
    <property type="match status" value="1"/>
</dbReference>
<feature type="binding site" evidence="6">
    <location>
        <begin position="113"/>
        <end position="118"/>
    </location>
    <ligand>
        <name>ATP</name>
        <dbReference type="ChEBI" id="CHEBI:30616"/>
    </ligand>
</feature>
<dbReference type="GO" id="GO:0019948">
    <property type="term" value="F:SUMO activating enzyme activity"/>
    <property type="evidence" value="ECO:0007669"/>
    <property type="project" value="UniProtKB-UniRule"/>
</dbReference>
<proteinExistence type="inferred from homology"/>
<evidence type="ECO:0000256" key="9">
    <source>
        <dbReference type="SAM" id="MobiDB-lite"/>
    </source>
</evidence>
<reference evidence="12 13" key="1">
    <citation type="journal article" date="2018" name="MBio">
        <title>Comparative Genomics Reveals the Core Gene Toolbox for the Fungus-Insect Symbiosis.</title>
        <authorList>
            <person name="Wang Y."/>
            <person name="Stata M."/>
            <person name="Wang W."/>
            <person name="Stajich J.E."/>
            <person name="White M.M."/>
            <person name="Moncalvo J.M."/>
        </authorList>
    </citation>
    <scope>NUCLEOTIDE SEQUENCE [LARGE SCALE GENOMIC DNA]</scope>
    <source>
        <strain evidence="12 13">SC-DP-2</strain>
    </source>
</reference>
<evidence type="ECO:0000256" key="3">
    <source>
        <dbReference type="ARBA" id="ARBA00022840"/>
    </source>
</evidence>
<comment type="subunit">
    <text evidence="4">Heterodimer.</text>
</comment>
<dbReference type="GO" id="GO:0005524">
    <property type="term" value="F:ATP binding"/>
    <property type="evidence" value="ECO:0007669"/>
    <property type="project" value="UniProtKB-UniRule"/>
</dbReference>
<dbReference type="InterPro" id="IPR045886">
    <property type="entry name" value="ThiF/MoeB/HesA"/>
</dbReference>
<dbReference type="InterPro" id="IPR023318">
    <property type="entry name" value="Ub_act_enz_dom_a_sf"/>
</dbReference>
<keyword evidence="2 4" id="KW-0833">Ubl conjugation pathway</keyword>
<evidence type="ECO:0000259" key="10">
    <source>
        <dbReference type="Pfam" id="PF00899"/>
    </source>
</evidence>
<dbReference type="InterPro" id="IPR000594">
    <property type="entry name" value="ThiF_NAD_FAD-bd"/>
</dbReference>
<keyword evidence="4 7" id="KW-0479">Metal-binding</keyword>
<dbReference type="InterPro" id="IPR033127">
    <property type="entry name" value="UBQ-activ_enz_E1_Cys_AS"/>
</dbReference>
<dbReference type="OrthoDB" id="10255449at2759"/>
<evidence type="ECO:0000256" key="7">
    <source>
        <dbReference type="PIRSR" id="PIRSR039133-3"/>
    </source>
</evidence>
<evidence type="ECO:0000256" key="5">
    <source>
        <dbReference type="PIRSR" id="PIRSR039133-1"/>
    </source>
</evidence>
<dbReference type="PROSITE" id="PS51257">
    <property type="entry name" value="PROKAR_LIPOPROTEIN"/>
    <property type="match status" value="1"/>
</dbReference>
<dbReference type="InterPro" id="IPR028077">
    <property type="entry name" value="UAE_UbL_dom"/>
</dbReference>
<dbReference type="EMBL" id="MBFS01000294">
    <property type="protein sequence ID" value="PVV02964.1"/>
    <property type="molecule type" value="Genomic_DNA"/>
</dbReference>
<feature type="binding site" evidence="6">
    <location>
        <position position="44"/>
    </location>
    <ligand>
        <name>ATP</name>
        <dbReference type="ChEBI" id="CHEBI:30616"/>
    </ligand>
</feature>
<evidence type="ECO:0000256" key="6">
    <source>
        <dbReference type="PIRSR" id="PIRSR039133-2"/>
    </source>
</evidence>
<dbReference type="PANTHER" id="PTHR10953">
    <property type="entry name" value="UBIQUITIN-ACTIVATING ENZYME E1"/>
    <property type="match status" value="1"/>
</dbReference>
<accession>A0A2T9ZEC6</accession>
<feature type="active site" description="Glycyl thioester intermediate" evidence="5 8">
    <location>
        <position position="170"/>
    </location>
</feature>
<dbReference type="InterPro" id="IPR030661">
    <property type="entry name" value="Uba2"/>
</dbReference>
<dbReference type="Gene3D" id="3.40.50.720">
    <property type="entry name" value="NAD(P)-binding Rossmann-like Domain"/>
    <property type="match status" value="1"/>
</dbReference>
<evidence type="ECO:0000313" key="13">
    <source>
        <dbReference type="Proteomes" id="UP000245609"/>
    </source>
</evidence>
<dbReference type="Pfam" id="PF14732">
    <property type="entry name" value="UAE_UbL"/>
    <property type="match status" value="1"/>
</dbReference>
<dbReference type="STRING" id="133381.A0A2T9ZEC6"/>
<comment type="similarity">
    <text evidence="4">Belongs to the ubiquitin-activating E1 family.</text>
</comment>
<dbReference type="PIRSF" id="PIRSF039133">
    <property type="entry name" value="SUMO_E1B"/>
    <property type="match status" value="1"/>
</dbReference>
<feature type="binding site" evidence="6">
    <location>
        <begin position="20"/>
        <end position="25"/>
    </location>
    <ligand>
        <name>ATP</name>
        <dbReference type="ChEBI" id="CHEBI:30616"/>
    </ligand>
</feature>
<dbReference type="GO" id="GO:0005737">
    <property type="term" value="C:cytoplasm"/>
    <property type="evidence" value="ECO:0007669"/>
    <property type="project" value="TreeGrafter"/>
</dbReference>
<feature type="binding site" evidence="7">
    <location>
        <position position="359"/>
    </location>
    <ligand>
        <name>Zn(2+)</name>
        <dbReference type="ChEBI" id="CHEBI:29105"/>
    </ligand>
</feature>
<dbReference type="SUPFAM" id="SSF69572">
    <property type="entry name" value="Activating enzymes of the ubiquitin-like proteins"/>
    <property type="match status" value="1"/>
</dbReference>
<keyword evidence="4 7" id="KW-0862">Zinc</keyword>
<dbReference type="GO" id="GO:0016925">
    <property type="term" value="P:protein sumoylation"/>
    <property type="evidence" value="ECO:0007669"/>
    <property type="project" value="UniProtKB-UniRule"/>
</dbReference>
<evidence type="ECO:0000256" key="2">
    <source>
        <dbReference type="ARBA" id="ARBA00022786"/>
    </source>
</evidence>
<feature type="binding site" evidence="7">
    <location>
        <position position="362"/>
    </location>
    <ligand>
        <name>Zn(2+)</name>
        <dbReference type="ChEBI" id="CHEBI:29105"/>
    </ligand>
</feature>
<protein>
    <recommendedName>
        <fullName evidence="4">Ubiquitin-activating enzyme E1-like</fullName>
    </recommendedName>
</protein>
<dbReference type="PROSITE" id="PS00865">
    <property type="entry name" value="UBIQUITIN_ACTIVAT_2"/>
    <property type="match status" value="1"/>
</dbReference>
<feature type="binding site" evidence="6">
    <location>
        <begin position="52"/>
        <end position="55"/>
    </location>
    <ligand>
        <name>ATP</name>
        <dbReference type="ChEBI" id="CHEBI:30616"/>
    </ligand>
</feature>
<feature type="binding site" evidence="7">
    <location>
        <position position="154"/>
    </location>
    <ligand>
        <name>Zn(2+)</name>
        <dbReference type="ChEBI" id="CHEBI:29105"/>
    </ligand>
</feature>
<comment type="pathway">
    <text evidence="4">Protein modification; protein sumoylation.</text>
</comment>
<evidence type="ECO:0000256" key="1">
    <source>
        <dbReference type="ARBA" id="ARBA00022741"/>
    </source>
</evidence>
<dbReference type="Gene3D" id="1.10.10.520">
    <property type="entry name" value="Ubiquitin activating enzymes (Uba3). Chain: B, domain 2"/>
    <property type="match status" value="1"/>
</dbReference>
<keyword evidence="3 4" id="KW-0067">ATP-binding</keyword>